<evidence type="ECO:0000256" key="2">
    <source>
        <dbReference type="ARBA" id="ARBA00022827"/>
    </source>
</evidence>
<proteinExistence type="predicted"/>
<dbReference type="InterPro" id="IPR036188">
    <property type="entry name" value="FAD/NAD-bd_sf"/>
</dbReference>
<comment type="caution">
    <text evidence="7">The sequence shown here is derived from an EMBL/GenBank/DDBJ whole genome shotgun (WGS) entry which is preliminary data.</text>
</comment>
<dbReference type="EMBL" id="PKSG01000772">
    <property type="protein sequence ID" value="POR32967.1"/>
    <property type="molecule type" value="Genomic_DNA"/>
</dbReference>
<evidence type="ECO:0000256" key="3">
    <source>
        <dbReference type="ARBA" id="ARBA00023002"/>
    </source>
</evidence>
<gene>
    <name evidence="7" type="ORF">TPAR_06874</name>
</gene>
<dbReference type="InterPro" id="IPR002938">
    <property type="entry name" value="FAD-bd"/>
</dbReference>
<dbReference type="AlphaFoldDB" id="A0A2S4KS13"/>
<organism evidence="7 8">
    <name type="scientific">Tolypocladium paradoxum</name>
    <dbReference type="NCBI Taxonomy" id="94208"/>
    <lineage>
        <taxon>Eukaryota</taxon>
        <taxon>Fungi</taxon>
        <taxon>Dikarya</taxon>
        <taxon>Ascomycota</taxon>
        <taxon>Pezizomycotina</taxon>
        <taxon>Sordariomycetes</taxon>
        <taxon>Hypocreomycetidae</taxon>
        <taxon>Hypocreales</taxon>
        <taxon>Ophiocordycipitaceae</taxon>
        <taxon>Tolypocladium</taxon>
    </lineage>
</organism>
<dbReference type="GO" id="GO:0004497">
    <property type="term" value="F:monooxygenase activity"/>
    <property type="evidence" value="ECO:0007669"/>
    <property type="project" value="UniProtKB-KW"/>
</dbReference>
<protein>
    <submittedName>
        <fullName evidence="7">Zeaxanthin epoxidase, chloroplastic</fullName>
    </submittedName>
</protein>
<accession>A0A2S4KS13</accession>
<keyword evidence="3" id="KW-0560">Oxidoreductase</keyword>
<evidence type="ECO:0000259" key="6">
    <source>
        <dbReference type="Pfam" id="PF01494"/>
    </source>
</evidence>
<dbReference type="PANTHER" id="PTHR46972:SF1">
    <property type="entry name" value="FAD DEPENDENT OXIDOREDUCTASE DOMAIN-CONTAINING PROTEIN"/>
    <property type="match status" value="1"/>
</dbReference>
<dbReference type="SUPFAM" id="SSF51905">
    <property type="entry name" value="FAD/NAD(P)-binding domain"/>
    <property type="match status" value="1"/>
</dbReference>
<dbReference type="PANTHER" id="PTHR46972">
    <property type="entry name" value="MONOOXYGENASE ASQM-RELATED"/>
    <property type="match status" value="1"/>
</dbReference>
<keyword evidence="5" id="KW-0812">Transmembrane</keyword>
<name>A0A2S4KS13_9HYPO</name>
<keyword evidence="2" id="KW-0274">FAD</keyword>
<dbReference type="Proteomes" id="UP000237481">
    <property type="component" value="Unassembled WGS sequence"/>
</dbReference>
<evidence type="ECO:0000256" key="1">
    <source>
        <dbReference type="ARBA" id="ARBA00022630"/>
    </source>
</evidence>
<sequence length="128" mass="14067">MRTALLEIRSLDSSFIFPARDKQPFAHGDPTLKNVIFVGDSNHAVSPFAGNGANLALKDGWDLASQLCAGASLDEAVAAYDKLALPRAVKTIKTSHGRIGFAHYTGIRYYAFRIMLSFGSWFMWLTGR</sequence>
<evidence type="ECO:0000313" key="8">
    <source>
        <dbReference type="Proteomes" id="UP000237481"/>
    </source>
</evidence>
<dbReference type="OrthoDB" id="655030at2759"/>
<evidence type="ECO:0000313" key="7">
    <source>
        <dbReference type="EMBL" id="POR32967.1"/>
    </source>
</evidence>
<dbReference type="STRING" id="94208.A0A2S4KS13"/>
<keyword evidence="1" id="KW-0285">Flavoprotein</keyword>
<evidence type="ECO:0000256" key="4">
    <source>
        <dbReference type="ARBA" id="ARBA00023033"/>
    </source>
</evidence>
<feature type="domain" description="FAD-binding" evidence="6">
    <location>
        <begin position="34"/>
        <end position="92"/>
    </location>
</feature>
<evidence type="ECO:0000256" key="5">
    <source>
        <dbReference type="SAM" id="Phobius"/>
    </source>
</evidence>
<keyword evidence="5" id="KW-0472">Membrane</keyword>
<keyword evidence="5" id="KW-1133">Transmembrane helix</keyword>
<keyword evidence="4" id="KW-0503">Monooxygenase</keyword>
<dbReference type="Pfam" id="PF01494">
    <property type="entry name" value="FAD_binding_3"/>
    <property type="match status" value="1"/>
</dbReference>
<keyword evidence="8" id="KW-1185">Reference proteome</keyword>
<feature type="transmembrane region" description="Helical" evidence="5">
    <location>
        <begin position="107"/>
        <end position="125"/>
    </location>
</feature>
<reference evidence="7 8" key="1">
    <citation type="submission" date="2018-01" db="EMBL/GenBank/DDBJ databases">
        <title>Harnessing the power of phylogenomics to disentangle the directionality and signatures of interkingdom host jumping in the parasitic fungal genus Tolypocladium.</title>
        <authorList>
            <person name="Quandt C.A."/>
            <person name="Patterson W."/>
            <person name="Spatafora J.W."/>
        </authorList>
    </citation>
    <scope>NUCLEOTIDE SEQUENCE [LARGE SCALE GENOMIC DNA]</scope>
    <source>
        <strain evidence="7 8">NRBC 100945</strain>
    </source>
</reference>
<dbReference type="Gene3D" id="3.50.50.60">
    <property type="entry name" value="FAD/NAD(P)-binding domain"/>
    <property type="match status" value="1"/>
</dbReference>
<dbReference type="GO" id="GO:0071949">
    <property type="term" value="F:FAD binding"/>
    <property type="evidence" value="ECO:0007669"/>
    <property type="project" value="InterPro"/>
</dbReference>